<feature type="non-terminal residue" evidence="1">
    <location>
        <position position="1"/>
    </location>
</feature>
<protein>
    <submittedName>
        <fullName evidence="1">Papain-like cysteine protease family protein</fullName>
    </submittedName>
</protein>
<dbReference type="InterPro" id="IPR022118">
    <property type="entry name" value="Peptidase_C70_AvrRpt2"/>
</dbReference>
<dbReference type="EMBL" id="JBHTIS010002844">
    <property type="protein sequence ID" value="MFD1050444.1"/>
    <property type="molecule type" value="Genomic_DNA"/>
</dbReference>
<dbReference type="Pfam" id="PF12385">
    <property type="entry name" value="Peptidase_C70"/>
    <property type="match status" value="1"/>
</dbReference>
<accession>A0ABW3MLJ4</accession>
<reference evidence="2" key="1">
    <citation type="journal article" date="2019" name="Int. J. Syst. Evol. Microbiol.">
        <title>The Global Catalogue of Microorganisms (GCM) 10K type strain sequencing project: providing services to taxonomists for standard genome sequencing and annotation.</title>
        <authorList>
            <consortium name="The Broad Institute Genomics Platform"/>
            <consortium name="The Broad Institute Genome Sequencing Center for Infectious Disease"/>
            <person name="Wu L."/>
            <person name="Ma J."/>
        </authorList>
    </citation>
    <scope>NUCLEOTIDE SEQUENCE [LARGE SCALE GENOMIC DNA]</scope>
    <source>
        <strain evidence="2">JCM 31486</strain>
    </source>
</reference>
<evidence type="ECO:0000313" key="1">
    <source>
        <dbReference type="EMBL" id="MFD1050444.1"/>
    </source>
</evidence>
<name>A0ABW3MLJ4_9PSEU</name>
<keyword evidence="2" id="KW-1185">Reference proteome</keyword>
<evidence type="ECO:0000313" key="2">
    <source>
        <dbReference type="Proteomes" id="UP001597045"/>
    </source>
</evidence>
<dbReference type="Gene3D" id="3.90.70.10">
    <property type="entry name" value="Cysteine proteinases"/>
    <property type="match status" value="1"/>
</dbReference>
<organism evidence="1 2">
    <name type="scientific">Kibdelosporangium lantanae</name>
    <dbReference type="NCBI Taxonomy" id="1497396"/>
    <lineage>
        <taxon>Bacteria</taxon>
        <taxon>Bacillati</taxon>
        <taxon>Actinomycetota</taxon>
        <taxon>Actinomycetes</taxon>
        <taxon>Pseudonocardiales</taxon>
        <taxon>Pseudonocardiaceae</taxon>
        <taxon>Kibdelosporangium</taxon>
    </lineage>
</organism>
<dbReference type="Proteomes" id="UP001597045">
    <property type="component" value="Unassembled WGS sequence"/>
</dbReference>
<proteinExistence type="predicted"/>
<comment type="caution">
    <text evidence="1">The sequence shown here is derived from an EMBL/GenBank/DDBJ whole genome shotgun (WGS) entry which is preliminary data.</text>
</comment>
<gene>
    <name evidence="1" type="ORF">ACFQ1S_35420</name>
</gene>
<sequence length="201" mass="22135">RSSSIDHATARAWSMSVCARVLARCQTMPSIWTLGHDQPVLASAGQLPINQQVQQQNQWCWVASGLTIAQYHGKGAGVSQNDFCDLAHGYPRGTRCPNQPGQLQDDQQAFRALGMSVGRVTSPPSFQTVASEINAGRPIETGIYWNAGGGHAQVIYGYDNQQTLYYGDPWPSSPRYSQMSYSEYVYNYEFQWGEALYGAGA</sequence>